<feature type="transmembrane region" description="Helical" evidence="1">
    <location>
        <begin position="66"/>
        <end position="83"/>
    </location>
</feature>
<feature type="transmembrane region" description="Helical" evidence="1">
    <location>
        <begin position="6"/>
        <end position="24"/>
    </location>
</feature>
<protein>
    <recommendedName>
        <fullName evidence="4">YhhN-like protein</fullName>
    </recommendedName>
</protein>
<evidence type="ECO:0000313" key="3">
    <source>
        <dbReference type="Proteomes" id="UP000624701"/>
    </source>
</evidence>
<keyword evidence="1" id="KW-0812">Transmembrane</keyword>
<dbReference type="Proteomes" id="UP000624701">
    <property type="component" value="Unassembled WGS sequence"/>
</dbReference>
<sequence>MSFSLEDIGFFFLIVNTVLFLVGLKKAKNKKEYYVFTIYLISISVISGIMSYLASYEENNLFLSHYYFVVQFILLSWFFYELFQKRQKKLVVKFTGIVVFTLAILYLTGEIAYYSVEPFNPLEVFICSFPIIVYSIIHLYNSLNNTLNYAYVNTGILVYISISTLVFILASVLNNPESYSMQVVDILWEFNSAFFLLYHVLIFVEWLKKFQWIKVK</sequence>
<reference evidence="3" key="1">
    <citation type="journal article" date="2019" name="Int. J. Syst. Evol. Microbiol.">
        <title>The Global Catalogue of Microorganisms (GCM) 10K type strain sequencing project: providing services to taxonomists for standard genome sequencing and annotation.</title>
        <authorList>
            <consortium name="The Broad Institute Genomics Platform"/>
            <consortium name="The Broad Institute Genome Sequencing Center for Infectious Disease"/>
            <person name="Wu L."/>
            <person name="Ma J."/>
        </authorList>
    </citation>
    <scope>NUCLEOTIDE SEQUENCE [LARGE SCALE GENOMIC DNA]</scope>
    <source>
        <strain evidence="3">CCM 8681</strain>
    </source>
</reference>
<feature type="transmembrane region" description="Helical" evidence="1">
    <location>
        <begin position="149"/>
        <end position="174"/>
    </location>
</feature>
<feature type="transmembrane region" description="Helical" evidence="1">
    <location>
        <begin position="186"/>
        <end position="207"/>
    </location>
</feature>
<keyword evidence="3" id="KW-1185">Reference proteome</keyword>
<accession>A0ABQ2BVR0</accession>
<feature type="transmembrane region" description="Helical" evidence="1">
    <location>
        <begin position="119"/>
        <end position="137"/>
    </location>
</feature>
<proteinExistence type="predicted"/>
<evidence type="ECO:0008006" key="4">
    <source>
        <dbReference type="Google" id="ProtNLM"/>
    </source>
</evidence>
<name>A0ABQ2BVR0_9FLAO</name>
<keyword evidence="1" id="KW-1133">Transmembrane helix</keyword>
<evidence type="ECO:0000313" key="2">
    <source>
        <dbReference type="EMBL" id="GGI56505.1"/>
    </source>
</evidence>
<gene>
    <name evidence="2" type="ORF">GCM10011444_08140</name>
</gene>
<dbReference type="EMBL" id="BMDQ01000001">
    <property type="protein sequence ID" value="GGI56505.1"/>
    <property type="molecule type" value="Genomic_DNA"/>
</dbReference>
<comment type="caution">
    <text evidence="2">The sequence shown here is derived from an EMBL/GenBank/DDBJ whole genome shotgun (WGS) entry which is preliminary data.</text>
</comment>
<keyword evidence="1" id="KW-0472">Membrane</keyword>
<organism evidence="2 3">
    <name type="scientific">Winogradskyella haliclonae</name>
    <dbReference type="NCBI Taxonomy" id="2048558"/>
    <lineage>
        <taxon>Bacteria</taxon>
        <taxon>Pseudomonadati</taxon>
        <taxon>Bacteroidota</taxon>
        <taxon>Flavobacteriia</taxon>
        <taxon>Flavobacteriales</taxon>
        <taxon>Flavobacteriaceae</taxon>
        <taxon>Winogradskyella</taxon>
    </lineage>
</organism>
<dbReference type="RefSeq" id="WP_188373419.1">
    <property type="nucleotide sequence ID" value="NZ_BMDQ01000001.1"/>
</dbReference>
<feature type="transmembrane region" description="Helical" evidence="1">
    <location>
        <begin position="33"/>
        <end position="54"/>
    </location>
</feature>
<evidence type="ECO:0000256" key="1">
    <source>
        <dbReference type="SAM" id="Phobius"/>
    </source>
</evidence>
<feature type="transmembrane region" description="Helical" evidence="1">
    <location>
        <begin position="90"/>
        <end position="107"/>
    </location>
</feature>